<feature type="domain" description="KIB1-4 beta-propeller" evidence="3">
    <location>
        <begin position="129"/>
        <end position="371"/>
    </location>
</feature>
<dbReference type="InterPro" id="IPR005174">
    <property type="entry name" value="KIB1-4_b-propeller"/>
</dbReference>
<dbReference type="Pfam" id="PF00646">
    <property type="entry name" value="F-box"/>
    <property type="match status" value="1"/>
</dbReference>
<dbReference type="AlphaFoldDB" id="A0A8B7CTQ6"/>
<feature type="compositionally biased region" description="Basic and acidic residues" evidence="1">
    <location>
        <begin position="9"/>
        <end position="22"/>
    </location>
</feature>
<dbReference type="RefSeq" id="XP_008806187.1">
    <property type="nucleotide sequence ID" value="XM_008807965.3"/>
</dbReference>
<name>A0A8B7CTQ6_PHODC</name>
<evidence type="ECO:0000259" key="3">
    <source>
        <dbReference type="Pfam" id="PF03478"/>
    </source>
</evidence>
<dbReference type="SUPFAM" id="SSF81383">
    <property type="entry name" value="F-box domain"/>
    <property type="match status" value="1"/>
</dbReference>
<organism evidence="4 5">
    <name type="scientific">Phoenix dactylifera</name>
    <name type="common">Date palm</name>
    <dbReference type="NCBI Taxonomy" id="42345"/>
    <lineage>
        <taxon>Eukaryota</taxon>
        <taxon>Viridiplantae</taxon>
        <taxon>Streptophyta</taxon>
        <taxon>Embryophyta</taxon>
        <taxon>Tracheophyta</taxon>
        <taxon>Spermatophyta</taxon>
        <taxon>Magnoliopsida</taxon>
        <taxon>Liliopsida</taxon>
        <taxon>Arecaceae</taxon>
        <taxon>Coryphoideae</taxon>
        <taxon>Phoeniceae</taxon>
        <taxon>Phoenix</taxon>
    </lineage>
</organism>
<dbReference type="InterPro" id="IPR001810">
    <property type="entry name" value="F-box_dom"/>
</dbReference>
<reference evidence="4" key="1">
    <citation type="journal article" date="2019" name="Nat. Commun.">
        <title>Genome-wide association mapping of date palm fruit traits.</title>
        <authorList>
            <person name="Hazzouri K.M."/>
            <person name="Gros-Balthazard M."/>
            <person name="Flowers J.M."/>
            <person name="Copetti D."/>
            <person name="Lemansour A."/>
            <person name="Lebrun M."/>
            <person name="Masmoudi K."/>
            <person name="Ferrand S."/>
            <person name="Dhar M.I."/>
            <person name="Fresquez Z.A."/>
            <person name="Rosas U."/>
            <person name="Zhang J."/>
            <person name="Talag J."/>
            <person name="Lee S."/>
            <person name="Kudrna D."/>
            <person name="Powell R.F."/>
            <person name="Leitch I.J."/>
            <person name="Krueger R.R."/>
            <person name="Wing R.A."/>
            <person name="Amiri K.M.A."/>
            <person name="Purugganan M.D."/>
        </authorList>
    </citation>
    <scope>NUCLEOTIDE SEQUENCE [LARGE SCALE GENOMIC DNA]</scope>
    <source>
        <strain evidence="4">cv. Khalas</strain>
    </source>
</reference>
<accession>A0A8B7CTQ6</accession>
<dbReference type="PANTHER" id="PTHR33110:SF71">
    <property type="entry name" value="F-BOX_KELCH-REPEAT PROTEIN"/>
    <property type="match status" value="1"/>
</dbReference>
<dbReference type="KEGG" id="pda:103718948"/>
<gene>
    <name evidence="5" type="primary">LOC103718948</name>
</gene>
<sequence>MEPAKQRRKLADQIDVREHDPRSPIPPYTRASISPKTNSNSTNNEEEEEQEQEEQEQEEFKSSELGKWSSLTDALLHSILRRLDTLEDFFAFRGVCRGWRSLAAPSSAALASQPPLILLARCHSCTEALYDIASRRLYSLHLPWRLFSRFSIGYSHGFVITTTQPPLPKLLLWNLFTDAKIRLPKAPEPFDRVILSSNPSSPGCLAILFSRSGSTVQYCHVGDHLWKLSCRNSPRASVIDWSVIEDMIFFKGKLFALTSAEQLVEVELFPLPKLTLLRAETGAAVKRGYGERWLAECGGELLMVFVRIEMVFHVYRWDLGRGRWVEVSSLGGKALFMGSRGFAASIEPMCSEVRENCIYYAGNWKDQWFVFSLEDRSLEFVPAASCGLLGGRTSLPPVWVFPSLC</sequence>
<protein>
    <submittedName>
        <fullName evidence="5">Uncharacterized protein LOC103718948</fullName>
    </submittedName>
</protein>
<feature type="compositionally biased region" description="Polar residues" evidence="1">
    <location>
        <begin position="31"/>
        <end position="43"/>
    </location>
</feature>
<reference evidence="5" key="2">
    <citation type="submission" date="2025-08" db="UniProtKB">
        <authorList>
            <consortium name="RefSeq"/>
        </authorList>
    </citation>
    <scope>IDENTIFICATION</scope>
    <source>
        <tissue evidence="5">Young leaves</tissue>
    </source>
</reference>
<dbReference type="PANTHER" id="PTHR33110">
    <property type="entry name" value="F-BOX/KELCH-REPEAT PROTEIN-RELATED"/>
    <property type="match status" value="1"/>
</dbReference>
<dbReference type="InterPro" id="IPR036047">
    <property type="entry name" value="F-box-like_dom_sf"/>
</dbReference>
<feature type="region of interest" description="Disordered" evidence="1">
    <location>
        <begin position="1"/>
        <end position="64"/>
    </location>
</feature>
<evidence type="ECO:0000256" key="1">
    <source>
        <dbReference type="SAM" id="MobiDB-lite"/>
    </source>
</evidence>
<evidence type="ECO:0000313" key="4">
    <source>
        <dbReference type="Proteomes" id="UP000228380"/>
    </source>
</evidence>
<proteinExistence type="predicted"/>
<evidence type="ECO:0000259" key="2">
    <source>
        <dbReference type="Pfam" id="PF00646"/>
    </source>
</evidence>
<dbReference type="Pfam" id="PF03478">
    <property type="entry name" value="Beta-prop_KIB1-4"/>
    <property type="match status" value="1"/>
</dbReference>
<feature type="domain" description="F-box" evidence="2">
    <location>
        <begin position="68"/>
        <end position="103"/>
    </location>
</feature>
<dbReference type="Gene3D" id="1.20.1280.50">
    <property type="match status" value="1"/>
</dbReference>
<evidence type="ECO:0000313" key="5">
    <source>
        <dbReference type="RefSeq" id="XP_008806187.1"/>
    </source>
</evidence>
<dbReference type="GeneID" id="103718948"/>
<keyword evidence="4" id="KW-1185">Reference proteome</keyword>
<dbReference type="Proteomes" id="UP000228380">
    <property type="component" value="Chromosome 17"/>
</dbReference>
<feature type="compositionally biased region" description="Acidic residues" evidence="1">
    <location>
        <begin position="44"/>
        <end position="57"/>
    </location>
</feature>
<dbReference type="OrthoDB" id="642536at2759"/>